<proteinExistence type="predicted"/>
<feature type="signal peptide" evidence="4">
    <location>
        <begin position="1"/>
        <end position="26"/>
    </location>
</feature>
<dbReference type="GO" id="GO:0035459">
    <property type="term" value="P:vesicle cargo loading"/>
    <property type="evidence" value="ECO:0007669"/>
    <property type="project" value="TreeGrafter"/>
</dbReference>
<feature type="compositionally biased region" description="Polar residues" evidence="3">
    <location>
        <begin position="1368"/>
        <end position="1378"/>
    </location>
</feature>
<feature type="region of interest" description="Disordered" evidence="3">
    <location>
        <begin position="160"/>
        <end position="406"/>
    </location>
</feature>
<dbReference type="GO" id="GO:0070971">
    <property type="term" value="C:endoplasmic reticulum exit site"/>
    <property type="evidence" value="ECO:0007669"/>
    <property type="project" value="TreeGrafter"/>
</dbReference>
<evidence type="ECO:0000313" key="6">
    <source>
        <dbReference type="Proteomes" id="UP000075840"/>
    </source>
</evidence>
<dbReference type="VEuPathDB" id="VectorBase:AARA21_000873"/>
<reference evidence="5" key="1">
    <citation type="submission" date="2022-08" db="UniProtKB">
        <authorList>
            <consortium name="EnsemblMetazoa"/>
        </authorList>
    </citation>
    <scope>IDENTIFICATION</scope>
    <source>
        <strain evidence="5">Dongola</strain>
    </source>
</reference>
<keyword evidence="4" id="KW-0732">Signal</keyword>
<feature type="compositionally biased region" description="Basic residues" evidence="3">
    <location>
        <begin position="492"/>
        <end position="520"/>
    </location>
</feature>
<dbReference type="GeneID" id="120902944"/>
<feature type="compositionally biased region" description="Acidic residues" evidence="3">
    <location>
        <begin position="201"/>
        <end position="236"/>
    </location>
</feature>
<organism evidence="5 6">
    <name type="scientific">Anopheles arabiensis</name>
    <name type="common">Mosquito</name>
    <dbReference type="NCBI Taxonomy" id="7173"/>
    <lineage>
        <taxon>Eukaryota</taxon>
        <taxon>Metazoa</taxon>
        <taxon>Ecdysozoa</taxon>
        <taxon>Arthropoda</taxon>
        <taxon>Hexapoda</taxon>
        <taxon>Insecta</taxon>
        <taxon>Pterygota</taxon>
        <taxon>Neoptera</taxon>
        <taxon>Endopterygota</taxon>
        <taxon>Diptera</taxon>
        <taxon>Nematocera</taxon>
        <taxon>Culicoidea</taxon>
        <taxon>Culicidae</taxon>
        <taxon>Anophelinae</taxon>
        <taxon>Anopheles</taxon>
    </lineage>
</organism>
<dbReference type="RefSeq" id="XP_040167977.1">
    <property type="nucleotide sequence ID" value="XM_040312043.1"/>
</dbReference>
<dbReference type="CTD" id="33930"/>
<evidence type="ECO:0000256" key="1">
    <source>
        <dbReference type="ARBA" id="ARBA00023054"/>
    </source>
</evidence>
<feature type="region of interest" description="Disordered" evidence="3">
    <location>
        <begin position="1211"/>
        <end position="1391"/>
    </location>
</feature>
<keyword evidence="6" id="KW-1185">Reference proteome</keyword>
<feature type="region of interest" description="Disordered" evidence="3">
    <location>
        <begin position="449"/>
        <end position="527"/>
    </location>
</feature>
<feature type="compositionally biased region" description="Polar residues" evidence="3">
    <location>
        <begin position="380"/>
        <end position="406"/>
    </location>
</feature>
<feature type="compositionally biased region" description="Basic and acidic residues" evidence="3">
    <location>
        <begin position="1247"/>
        <end position="1265"/>
    </location>
</feature>
<feature type="chain" id="PRO_5043938020" description="Transport and Golgi organization protein 1" evidence="4">
    <location>
        <begin position="27"/>
        <end position="1391"/>
    </location>
</feature>
<evidence type="ECO:0000256" key="2">
    <source>
        <dbReference type="SAM" id="Coils"/>
    </source>
</evidence>
<evidence type="ECO:0000256" key="4">
    <source>
        <dbReference type="SAM" id="SignalP"/>
    </source>
</evidence>
<dbReference type="EnsemblMetazoa" id="AARA005204-RA">
    <property type="protein sequence ID" value="AARA005204-PA"/>
    <property type="gene ID" value="AARA005204"/>
</dbReference>
<evidence type="ECO:0000313" key="5">
    <source>
        <dbReference type="EnsemblMetazoa" id="AARA005204-PA"/>
    </source>
</evidence>
<evidence type="ECO:0000256" key="3">
    <source>
        <dbReference type="SAM" id="MobiDB-lite"/>
    </source>
</evidence>
<evidence type="ECO:0008006" key="7">
    <source>
        <dbReference type="Google" id="ProtNLM"/>
    </source>
</evidence>
<keyword evidence="1 2" id="KW-0175">Coiled coil</keyword>
<name>A0A182HV87_ANOAR</name>
<dbReference type="GO" id="GO:0005789">
    <property type="term" value="C:endoplasmic reticulum membrane"/>
    <property type="evidence" value="ECO:0007669"/>
    <property type="project" value="TreeGrafter"/>
</dbReference>
<sequence length="1391" mass="153246">MKRSVVNCFVHTLCIVLVLLVLDTSGRECGDPQCKSVIATGKVMLRYRGGGEPKVNLDQNEFVDILAKNVGKELDYVVRKSSGKEGLASKKFIRELKILIKTADRITISDEVGSAGAPDIKPTQPLAALEDNVAQTTVLDGTVIANDALSYASTVQAEATDAPSSVEPTPSLEVIPSTQAAESKPLSESAEDSESEKADNESGEELTDPDDIEEDEEAEDEEEEEGVSEESEDEMPTVETTAQEDSKPNQVNGGQETAKLETSTEKVLSSDDNSESQPPKEQDNSNTNDNEPFDQAKVPNVNDFAVPATKEGENVETTELGANEPMETVTDNSTHATEPGYTDPAAADTNVLSESGNQEAIVDSSSIVSNVSSSEETNDAETISENGSTSEEPPVTESFQDSPTTESVWMMDEVTTPLPVVEKIEPDVHVSSVPVEVVTESVLPAVVEPAPVTEPENDPPSVAALTEPTKPDNQPTPPARILAGGLGNLLAHSHHHHHHHHHHPHHPHHHHDHHHHHGHDHGHDDRKMVQNEQAAAPEAAVVNVQTVGDTHLHFPAQTDTLENNLPQDGEAVHRGHNVESLESNHFHSAQVVVPPVQEMAGSNSNEENGYCDSAAADCPPPGLPLVPPSIQHTNGGDNFYPPASNQQQQMDDDKASESGEPQGVPQNMEALPDVQNQPLNMEDYLGAFVQEAIKLSDLILMLTITSFTLLMFSLGHYLINKNRREKPLIYKLNMIERDLMTSHKECALLKHELQETKHKLTSIENNSFGSNDMVIALKAELEAAEQTKLDLQDQIAGLEKELENAAEAGLELNKMVAELLNQNGSDSIALSVEELQRQLNEQQQTILSMNVSLAEKSRENSELQIAIANQTGKFNQRLEELEQARSELTEHRQKLEEEVASLQSEQKAKVEVLRKETGAEIDRLSKELKIAQSKADESRKALTAMEAKCEALEECLKEVKTDGSGNGSKGMIDSIELKAQIALLTKEKANVQDKLQGEVIARQLVEDHMKMVNEEISTLKREFGKAEKDKLEAETRLEVLSSYFKEKETQLQKELSVKEAMWMQQQGETTTTVEKIRHMQDEIQQLKSQNDKLRAEIEAQATAHKAQYTTLETRSHDAWLTARQAERRLEEARSESSALRRKLTALGDISASSDGMANLPNASITQTDLGLTAPSPIRVESPNAPPLMGVLPPPPFMPPFMPGPPPPFMPPFIPPPHGAGEMRPPPLGRLMSPPPPNNRYSPNNIIDARDRYSPDRGRYSPDSRYDYSVMSTYETENDFSPPPSPPPHHWRHSNDRDRDRERERDRDRDRDRDWDRDRDRVSDRERPNRDGRGSGSGGYSRGYTPTGMRATPPIQDPRNKKYAGGFSSGSQDSLGTRKSSGKYRSTGKPVA</sequence>
<feature type="coiled-coil region" evidence="2">
    <location>
        <begin position="746"/>
        <end position="1036"/>
    </location>
</feature>
<dbReference type="GO" id="GO:0009306">
    <property type="term" value="P:protein secretion"/>
    <property type="evidence" value="ECO:0007669"/>
    <property type="project" value="TreeGrafter"/>
</dbReference>
<accession>A0A182HV87</accession>
<dbReference type="Proteomes" id="UP000075840">
    <property type="component" value="Unassembled WGS sequence"/>
</dbReference>
<dbReference type="PANTHER" id="PTHR23158">
    <property type="entry name" value="MELANOMA INHIBITORY ACTIVITY-RELATED"/>
    <property type="match status" value="1"/>
</dbReference>
<feature type="compositionally biased region" description="Polar residues" evidence="3">
    <location>
        <begin position="265"/>
        <end position="277"/>
    </location>
</feature>
<dbReference type="KEGG" id="aara:120902944"/>
<dbReference type="GO" id="GO:0006888">
    <property type="term" value="P:endoplasmic reticulum to Golgi vesicle-mediated transport"/>
    <property type="evidence" value="ECO:0007669"/>
    <property type="project" value="TreeGrafter"/>
</dbReference>
<dbReference type="VEuPathDB" id="VectorBase:AARA005204"/>
<feature type="compositionally biased region" description="Basic and acidic residues" evidence="3">
    <location>
        <begin position="1292"/>
        <end position="1332"/>
    </location>
</feature>
<feature type="region of interest" description="Disordered" evidence="3">
    <location>
        <begin position="629"/>
        <end position="668"/>
    </location>
</feature>
<feature type="coiled-coil region" evidence="2">
    <location>
        <begin position="1076"/>
        <end position="1142"/>
    </location>
</feature>
<feature type="compositionally biased region" description="Polar residues" evidence="3">
    <location>
        <begin position="238"/>
        <end position="255"/>
    </location>
</feature>
<feature type="compositionally biased region" description="Pro residues" evidence="3">
    <location>
        <begin position="1211"/>
        <end position="1237"/>
    </location>
</feature>
<dbReference type="PANTHER" id="PTHR23158:SF33">
    <property type="entry name" value="TRANSPORT AND GOLGI ORGANIZATION PROTEIN 1"/>
    <property type="match status" value="1"/>
</dbReference>
<dbReference type="EMBL" id="APCN01002501">
    <property type="status" value="NOT_ANNOTATED_CDS"/>
    <property type="molecule type" value="Genomic_DNA"/>
</dbReference>
<protein>
    <recommendedName>
        <fullName evidence="7">Transport and Golgi organization protein 1</fullName>
    </recommendedName>
</protein>
<feature type="compositionally biased region" description="Low complexity" evidence="3">
    <location>
        <begin position="362"/>
        <end position="374"/>
    </location>
</feature>
<dbReference type="InterPro" id="IPR051500">
    <property type="entry name" value="cTAGE_MIA/OTOR"/>
</dbReference>